<proteinExistence type="predicted"/>
<dbReference type="RefSeq" id="WP_379538832.1">
    <property type="nucleotide sequence ID" value="NZ_JBHSDR010000006.1"/>
</dbReference>
<sequence length="1006" mass="108954">MAEQPGRRTAPNIYSIAAHRGFADALVAGLTPRYSEEGFGLARLTLLLPSRRTMRAVTEAFVRASDGSGLLLPRMAVVGDLDLDETLGPLLDPMGSGAQIPPAADPTLRWLRLAELLGEELGSTAPSMPALLRMARGVARSIDRLAIEDIAFHDLLSDRVLALRPELAEHWQESLALFLRVHARWSAERDARGEIDAPERRNRLLAHAARRWEESLPQRPIVAAGVTSASPAVAQLLRSIAFAPAGAVILPDLDLTLDASIWDSLGVAGAPTEPGDPPFSRDDHVTHPQYHLKLLLNRMGIAREEVRAWHRSGEGAAPPERSRAISNLFLPPEASAAWVDLPAGERRLSGVRLMESATPEEEAQAIALLIREAVAEPERRVALITPDRSLATRVVGHLARWNIIADDSAGRPLSETTAGRVLLLLADCMAERFAPVALLALLGHPLVDPWQDRAAWLDEVRRLDQILRGPRPMPGLTGVGAAIAGARKANPSLERWWPRVAELLAPIDGLSSDATFEVLIATLCEVGTILCGPALWGQADGRALATFVEDMSKAARLAGTRLDPTDAAAVLRDAMVEVAVRPPWGGHPRVAIYGLIEARMQRADLVICAAMHEGSWPSSPAPDPLLAPAVLRVLGVPGADFRVGLAAHDLAAALGAPQVVLSHSARDAQGPVIASRFLLRIRAMLGPNLLKTHREERAVELARRIDRATPVEPSARPRPRPSAEQRRVDISATALDRLRGDPFAFYANSILGLSRLDPLDAEPSPAWLGTMTHGVLEQWHKDGDPPGELEARATAAVDRLGVHPFMRATWLPRLLRGLAWMEQATARMAGEGRRPVAIECSGSMKAGGVTINGKADRIDQLSDGTLAIIDYKTGKPPSNKRVEQGFSLQLGVLGLIADAGGFEGVRGKPERFEYWSLARNDKSDTGFGALTEPIPENGKRSGIRRAEFLSETRRFLDDAIARWIAGDEPFVARLNPDLPNFGDYDQLMRLDEWQARGDDGGQGSNS</sequence>
<dbReference type="Proteomes" id="UP001595828">
    <property type="component" value="Unassembled WGS sequence"/>
</dbReference>
<gene>
    <name evidence="3" type="ORF">ACFO0A_09840</name>
</gene>
<comment type="caution">
    <text evidence="3">The sequence shown here is derived from an EMBL/GenBank/DDBJ whole genome shotgun (WGS) entry which is preliminary data.</text>
</comment>
<reference evidence="4" key="1">
    <citation type="journal article" date="2019" name="Int. J. Syst. Evol. Microbiol.">
        <title>The Global Catalogue of Microorganisms (GCM) 10K type strain sequencing project: providing services to taxonomists for standard genome sequencing and annotation.</title>
        <authorList>
            <consortium name="The Broad Institute Genomics Platform"/>
            <consortium name="The Broad Institute Genome Sequencing Center for Infectious Disease"/>
            <person name="Wu L."/>
            <person name="Ma J."/>
        </authorList>
    </citation>
    <scope>NUCLEOTIDE SEQUENCE [LARGE SCALE GENOMIC DNA]</scope>
    <source>
        <strain evidence="4">CGMCC 1.12989</strain>
    </source>
</reference>
<evidence type="ECO:0000259" key="2">
    <source>
        <dbReference type="Pfam" id="PF12705"/>
    </source>
</evidence>
<evidence type="ECO:0000256" key="1">
    <source>
        <dbReference type="SAM" id="MobiDB-lite"/>
    </source>
</evidence>
<organism evidence="3 4">
    <name type="scientific">Novosphingobium tardum</name>
    <dbReference type="NCBI Taxonomy" id="1538021"/>
    <lineage>
        <taxon>Bacteria</taxon>
        <taxon>Pseudomonadati</taxon>
        <taxon>Pseudomonadota</taxon>
        <taxon>Alphaproteobacteria</taxon>
        <taxon>Sphingomonadales</taxon>
        <taxon>Sphingomonadaceae</taxon>
        <taxon>Novosphingobium</taxon>
    </lineage>
</organism>
<dbReference type="InterPro" id="IPR027417">
    <property type="entry name" value="P-loop_NTPase"/>
</dbReference>
<feature type="domain" description="PD-(D/E)XK endonuclease-like" evidence="2">
    <location>
        <begin position="730"/>
        <end position="966"/>
    </location>
</feature>
<protein>
    <submittedName>
        <fullName evidence="3">PD-(D/E)XK nuclease family protein</fullName>
    </submittedName>
</protein>
<dbReference type="EMBL" id="JBHSDR010000006">
    <property type="protein sequence ID" value="MFC4295353.1"/>
    <property type="molecule type" value="Genomic_DNA"/>
</dbReference>
<dbReference type="Gene3D" id="3.90.320.10">
    <property type="match status" value="1"/>
</dbReference>
<keyword evidence="4" id="KW-1185">Reference proteome</keyword>
<dbReference type="Pfam" id="PF12705">
    <property type="entry name" value="PDDEXK_1"/>
    <property type="match status" value="1"/>
</dbReference>
<evidence type="ECO:0000313" key="4">
    <source>
        <dbReference type="Proteomes" id="UP001595828"/>
    </source>
</evidence>
<feature type="region of interest" description="Disordered" evidence="1">
    <location>
        <begin position="708"/>
        <end position="727"/>
    </location>
</feature>
<dbReference type="InterPro" id="IPR038726">
    <property type="entry name" value="PDDEXK_AddAB-type"/>
</dbReference>
<name>A0ABV8RPP8_9SPHN</name>
<dbReference type="SUPFAM" id="SSF52540">
    <property type="entry name" value="P-loop containing nucleoside triphosphate hydrolases"/>
    <property type="match status" value="1"/>
</dbReference>
<evidence type="ECO:0000313" key="3">
    <source>
        <dbReference type="EMBL" id="MFC4295353.1"/>
    </source>
</evidence>
<dbReference type="InterPro" id="IPR011604">
    <property type="entry name" value="PDDEXK-like_dom_sf"/>
</dbReference>
<accession>A0ABV8RPP8</accession>